<name>K5WMX8_PHACS</name>
<accession>K5WMX8</accession>
<dbReference type="InParanoid" id="K5WMX8"/>
<proteinExistence type="predicted"/>
<dbReference type="RefSeq" id="XP_007390026.1">
    <property type="nucleotide sequence ID" value="XM_007389964.1"/>
</dbReference>
<dbReference type="AlphaFoldDB" id="K5WMX8"/>
<gene>
    <name evidence="1" type="ORF">PHACADRAFT_189702</name>
</gene>
<dbReference type="HOGENOM" id="CLU_2997175_0_0_1"/>
<sequence length="57" mass="6377">MKEILEDYGLRIKTRNTLVPPRLNWLLSEKPETLPGLSKHDWYLLGAGSDAPLICGG</sequence>
<dbReference type="EMBL" id="JH930468">
    <property type="protein sequence ID" value="EKM60574.1"/>
    <property type="molecule type" value="Genomic_DNA"/>
</dbReference>
<dbReference type="GeneID" id="18910619"/>
<dbReference type="KEGG" id="pco:PHACADRAFT_189702"/>
<keyword evidence="2" id="KW-1185">Reference proteome</keyword>
<evidence type="ECO:0000313" key="2">
    <source>
        <dbReference type="Proteomes" id="UP000008370"/>
    </source>
</evidence>
<organism evidence="1 2">
    <name type="scientific">Phanerochaete carnosa (strain HHB-10118-sp)</name>
    <name type="common">White-rot fungus</name>
    <name type="synonym">Peniophora carnosa</name>
    <dbReference type="NCBI Taxonomy" id="650164"/>
    <lineage>
        <taxon>Eukaryota</taxon>
        <taxon>Fungi</taxon>
        <taxon>Dikarya</taxon>
        <taxon>Basidiomycota</taxon>
        <taxon>Agaricomycotina</taxon>
        <taxon>Agaricomycetes</taxon>
        <taxon>Polyporales</taxon>
        <taxon>Phanerochaetaceae</taxon>
        <taxon>Phanerochaete</taxon>
    </lineage>
</organism>
<reference evidence="1 2" key="1">
    <citation type="journal article" date="2012" name="BMC Genomics">
        <title>Comparative genomics of the white-rot fungi, Phanerochaete carnosa and P. chrysosporium, to elucidate the genetic basis of the distinct wood types they colonize.</title>
        <authorList>
            <person name="Suzuki H."/>
            <person name="MacDonald J."/>
            <person name="Syed K."/>
            <person name="Salamov A."/>
            <person name="Hori C."/>
            <person name="Aerts A."/>
            <person name="Henrissat B."/>
            <person name="Wiebenga A."/>
            <person name="vanKuyk P.A."/>
            <person name="Barry K."/>
            <person name="Lindquist E."/>
            <person name="LaButti K."/>
            <person name="Lapidus A."/>
            <person name="Lucas S."/>
            <person name="Coutinho P."/>
            <person name="Gong Y."/>
            <person name="Samejima M."/>
            <person name="Mahadevan R."/>
            <person name="Abou-Zaid M."/>
            <person name="de Vries R.P."/>
            <person name="Igarashi K."/>
            <person name="Yadav J.S."/>
            <person name="Grigoriev I.V."/>
            <person name="Master E.R."/>
        </authorList>
    </citation>
    <scope>NUCLEOTIDE SEQUENCE [LARGE SCALE GENOMIC DNA]</scope>
    <source>
        <strain evidence="1 2">HHB-10118-sp</strain>
    </source>
</reference>
<dbReference type="Proteomes" id="UP000008370">
    <property type="component" value="Unassembled WGS sequence"/>
</dbReference>
<protein>
    <submittedName>
        <fullName evidence="1">Uncharacterized protein</fullName>
    </submittedName>
</protein>
<evidence type="ECO:0000313" key="1">
    <source>
        <dbReference type="EMBL" id="EKM60574.1"/>
    </source>
</evidence>